<dbReference type="Proteomes" id="UP000765509">
    <property type="component" value="Unassembled WGS sequence"/>
</dbReference>
<comment type="caution">
    <text evidence="4">The sequence shown here is derived from an EMBL/GenBank/DDBJ whole genome shotgun (WGS) entry which is preliminary data.</text>
</comment>
<dbReference type="OrthoDB" id="5330228at2759"/>
<keyword evidence="2" id="KW-0067">ATP-binding</keyword>
<dbReference type="EMBL" id="AVOT02027293">
    <property type="protein sequence ID" value="MBW0519299.1"/>
    <property type="molecule type" value="Genomic_DNA"/>
</dbReference>
<evidence type="ECO:0000256" key="1">
    <source>
        <dbReference type="ARBA" id="ARBA00022741"/>
    </source>
</evidence>
<dbReference type="InterPro" id="IPR000330">
    <property type="entry name" value="SNF2_N"/>
</dbReference>
<protein>
    <recommendedName>
        <fullName evidence="3">SNF2 N-terminal domain-containing protein</fullName>
    </recommendedName>
</protein>
<name>A0A9Q3EDH5_9BASI</name>
<keyword evidence="5" id="KW-1185">Reference proteome</keyword>
<evidence type="ECO:0000259" key="3">
    <source>
        <dbReference type="Pfam" id="PF00176"/>
    </source>
</evidence>
<dbReference type="Gene3D" id="3.40.50.10810">
    <property type="entry name" value="Tandem AAA-ATPase domain"/>
    <property type="match status" value="1"/>
</dbReference>
<proteinExistence type="predicted"/>
<sequence>MHFNARHIIKNKVINSFKSLLTNTPLEGLLADDMEVGKTIQAIALIGTSKEQLITNPHHYHLPTSLNHQLEIRNVQACSGWSTESQHLPLPHS</sequence>
<evidence type="ECO:0000256" key="2">
    <source>
        <dbReference type="ARBA" id="ARBA00022840"/>
    </source>
</evidence>
<reference evidence="4" key="1">
    <citation type="submission" date="2021-03" db="EMBL/GenBank/DDBJ databases">
        <title>Draft genome sequence of rust myrtle Austropuccinia psidii MF-1, a brazilian biotype.</title>
        <authorList>
            <person name="Quecine M.C."/>
            <person name="Pachon D.M.R."/>
            <person name="Bonatelli M.L."/>
            <person name="Correr F.H."/>
            <person name="Franceschini L.M."/>
            <person name="Leite T.F."/>
            <person name="Margarido G.R.A."/>
            <person name="Almeida C.A."/>
            <person name="Ferrarezi J.A."/>
            <person name="Labate C.A."/>
        </authorList>
    </citation>
    <scope>NUCLEOTIDE SEQUENCE</scope>
    <source>
        <strain evidence="4">MF-1</strain>
    </source>
</reference>
<dbReference type="Pfam" id="PF00176">
    <property type="entry name" value="SNF2-rel_dom"/>
    <property type="match status" value="1"/>
</dbReference>
<accession>A0A9Q3EDH5</accession>
<dbReference type="GO" id="GO:0005524">
    <property type="term" value="F:ATP binding"/>
    <property type="evidence" value="ECO:0007669"/>
    <property type="project" value="InterPro"/>
</dbReference>
<feature type="domain" description="SNF2 N-terminal" evidence="3">
    <location>
        <begin position="15"/>
        <end position="52"/>
    </location>
</feature>
<keyword evidence="1" id="KW-0547">Nucleotide-binding</keyword>
<evidence type="ECO:0000313" key="4">
    <source>
        <dbReference type="EMBL" id="MBW0519299.1"/>
    </source>
</evidence>
<dbReference type="AlphaFoldDB" id="A0A9Q3EDH5"/>
<gene>
    <name evidence="4" type="ORF">O181_059014</name>
</gene>
<organism evidence="4 5">
    <name type="scientific">Austropuccinia psidii MF-1</name>
    <dbReference type="NCBI Taxonomy" id="1389203"/>
    <lineage>
        <taxon>Eukaryota</taxon>
        <taxon>Fungi</taxon>
        <taxon>Dikarya</taxon>
        <taxon>Basidiomycota</taxon>
        <taxon>Pucciniomycotina</taxon>
        <taxon>Pucciniomycetes</taxon>
        <taxon>Pucciniales</taxon>
        <taxon>Sphaerophragmiaceae</taxon>
        <taxon>Austropuccinia</taxon>
    </lineage>
</organism>
<dbReference type="InterPro" id="IPR038718">
    <property type="entry name" value="SNF2-like_sf"/>
</dbReference>
<evidence type="ECO:0000313" key="5">
    <source>
        <dbReference type="Proteomes" id="UP000765509"/>
    </source>
</evidence>